<dbReference type="OrthoDB" id="9800505at2"/>
<evidence type="ECO:0000256" key="8">
    <source>
        <dbReference type="PIRSR" id="PIRSR002560-1"/>
    </source>
</evidence>
<feature type="binding site" evidence="8">
    <location>
        <position position="51"/>
    </location>
    <ligand>
        <name>Fe cation</name>
        <dbReference type="ChEBI" id="CHEBI:24875"/>
        <label>1</label>
    </ligand>
</feature>
<evidence type="ECO:0000256" key="7">
    <source>
        <dbReference type="PIRNR" id="PIRNR002560"/>
    </source>
</evidence>
<evidence type="ECO:0000313" key="12">
    <source>
        <dbReference type="Proteomes" id="UP000030907"/>
    </source>
</evidence>
<evidence type="ECO:0000256" key="5">
    <source>
        <dbReference type="ARBA" id="ARBA00022723"/>
    </source>
</evidence>
<feature type="binding site" evidence="8">
    <location>
        <position position="130"/>
    </location>
    <ligand>
        <name>Fe cation</name>
        <dbReference type="ChEBI" id="CHEBI:24875"/>
        <label>2</label>
    </ligand>
</feature>
<keyword evidence="6 7" id="KW-0408">Iron</keyword>
<dbReference type="GO" id="GO:0006879">
    <property type="term" value="P:intracellular iron ion homeostasis"/>
    <property type="evidence" value="ECO:0007669"/>
    <property type="project" value="UniProtKB-KW"/>
</dbReference>
<dbReference type="PANTHER" id="PTHR30295">
    <property type="entry name" value="BACTERIOFERRITIN"/>
    <property type="match status" value="1"/>
</dbReference>
<dbReference type="PRINTS" id="PR00601">
    <property type="entry name" value="BACFERRITIN"/>
</dbReference>
<keyword evidence="3 7" id="KW-0409">Iron storage</keyword>
<evidence type="ECO:0000256" key="1">
    <source>
        <dbReference type="ARBA" id="ARBA00001970"/>
    </source>
</evidence>
<proteinExistence type="inferred from homology"/>
<dbReference type="InterPro" id="IPR012347">
    <property type="entry name" value="Ferritin-like"/>
</dbReference>
<organism evidence="11 12">
    <name type="scientific">Sphingopyxis fribergensis</name>
    <dbReference type="NCBI Taxonomy" id="1515612"/>
    <lineage>
        <taxon>Bacteria</taxon>
        <taxon>Pseudomonadati</taxon>
        <taxon>Pseudomonadota</taxon>
        <taxon>Alphaproteobacteria</taxon>
        <taxon>Sphingomonadales</taxon>
        <taxon>Sphingomonadaceae</taxon>
        <taxon>Sphingopyxis</taxon>
    </lineage>
</organism>
<dbReference type="PIRSF" id="PIRSF002560">
    <property type="entry name" value="Bacterioferritin"/>
    <property type="match status" value="1"/>
</dbReference>
<dbReference type="PROSITE" id="PS50905">
    <property type="entry name" value="FERRITIN_LIKE"/>
    <property type="match status" value="1"/>
</dbReference>
<evidence type="ECO:0000256" key="6">
    <source>
        <dbReference type="ARBA" id="ARBA00023004"/>
    </source>
</evidence>
<evidence type="ECO:0000256" key="3">
    <source>
        <dbReference type="ARBA" id="ARBA00022434"/>
    </source>
</evidence>
<dbReference type="InterPro" id="IPR009040">
    <property type="entry name" value="Ferritin-like_diiron"/>
</dbReference>
<keyword evidence="4 9" id="KW-0349">Heme</keyword>
<evidence type="ECO:0000256" key="9">
    <source>
        <dbReference type="RuleBase" id="RU000623"/>
    </source>
</evidence>
<dbReference type="RefSeq" id="WP_039576579.1">
    <property type="nucleotide sequence ID" value="NZ_CP009122.1"/>
</dbReference>
<reference evidence="11 12" key="1">
    <citation type="journal article" date="2015" name="Int. J. Syst. Evol. Microbiol.">
        <title>Description of Sphingopyxis fribergensis sp. nov. - a soil bacterium with the ability to degrade styrene and phenylacetic acid.</title>
        <authorList>
            <person name="Oelschlagel M."/>
            <person name="Ruckert C."/>
            <person name="Kalinowski J."/>
            <person name="Schmidt G."/>
            <person name="Schlomann M."/>
            <person name="Tischler D."/>
        </authorList>
    </citation>
    <scope>NUCLEOTIDE SEQUENCE [LARGE SCALE GENOMIC DNA]</scope>
    <source>
        <strain evidence="11 12">Kp5.2</strain>
    </source>
</reference>
<dbReference type="FunFam" id="1.20.1260.10:FF:000005">
    <property type="entry name" value="Bacterioferritin"/>
    <property type="match status" value="1"/>
</dbReference>
<dbReference type="GO" id="GO:0006826">
    <property type="term" value="P:iron ion transport"/>
    <property type="evidence" value="ECO:0007669"/>
    <property type="project" value="InterPro"/>
</dbReference>
<dbReference type="GO" id="GO:0020037">
    <property type="term" value="F:heme binding"/>
    <property type="evidence" value="ECO:0007669"/>
    <property type="project" value="TreeGrafter"/>
</dbReference>
<dbReference type="PANTHER" id="PTHR30295:SF0">
    <property type="entry name" value="BACTERIOFERRITIN"/>
    <property type="match status" value="1"/>
</dbReference>
<dbReference type="GO" id="GO:0004322">
    <property type="term" value="F:ferroxidase activity"/>
    <property type="evidence" value="ECO:0007669"/>
    <property type="project" value="UniProtKB-EC"/>
</dbReference>
<dbReference type="NCBIfam" id="TIGR00754">
    <property type="entry name" value="bfr"/>
    <property type="match status" value="1"/>
</dbReference>
<comment type="cofactor">
    <cofactor evidence="1">
        <name>heme b</name>
        <dbReference type="ChEBI" id="CHEBI:60344"/>
    </cofactor>
</comment>
<dbReference type="Gene3D" id="1.20.1260.10">
    <property type="match status" value="1"/>
</dbReference>
<dbReference type="EMBL" id="CP009122">
    <property type="protein sequence ID" value="AJA10247.1"/>
    <property type="molecule type" value="Genomic_DNA"/>
</dbReference>
<accession>A0A0A7PQN5</accession>
<dbReference type="STRING" id="1515612.SKP52_16870"/>
<feature type="binding site" evidence="8">
    <location>
        <position position="127"/>
    </location>
    <ligand>
        <name>Fe cation</name>
        <dbReference type="ChEBI" id="CHEBI:24875"/>
        <label>2</label>
    </ligand>
</feature>
<feature type="binding site" evidence="8">
    <location>
        <position position="94"/>
    </location>
    <ligand>
        <name>Fe cation</name>
        <dbReference type="ChEBI" id="CHEBI:24875"/>
        <label>2</label>
    </ligand>
</feature>
<dbReference type="EC" id="1.16.3.1" evidence="7"/>
<comment type="similarity">
    <text evidence="2 7 9">Belongs to the bacterioferritin family.</text>
</comment>
<dbReference type="InterPro" id="IPR002024">
    <property type="entry name" value="Bacterioferritin"/>
</dbReference>
<dbReference type="GO" id="GO:0005829">
    <property type="term" value="C:cytosol"/>
    <property type="evidence" value="ECO:0007669"/>
    <property type="project" value="TreeGrafter"/>
</dbReference>
<feature type="binding site" evidence="8">
    <location>
        <position position="50"/>
    </location>
    <ligand>
        <name>Fe cation</name>
        <dbReference type="ChEBI" id="CHEBI:24875"/>
        <label>3</label>
    </ligand>
</feature>
<dbReference type="KEGG" id="sphk:SKP52_16870"/>
<sequence>MKGDEKVIDFLNEALKNELTAINQYWLHYRMLDNWGVARLAKFEREESIDEMKHADQLADRILFLGGLPNFQMLGRLRVGETVEEILKADLALEEEAIPLLKDAMAHSESVRDYVSRDLFGSILESEEHHVDELEKQFEMIERMGIENYIQLQSKPAGDD</sequence>
<evidence type="ECO:0000256" key="2">
    <source>
        <dbReference type="ARBA" id="ARBA00008093"/>
    </source>
</evidence>
<feature type="binding site" evidence="8">
    <location>
        <position position="127"/>
    </location>
    <ligand>
        <name>Fe cation</name>
        <dbReference type="ChEBI" id="CHEBI:24875"/>
        <label>1</label>
    </ligand>
</feature>
<keyword evidence="5 7" id="KW-0479">Metal-binding</keyword>
<gene>
    <name evidence="11" type="ORF">SKP52_16870</name>
</gene>
<evidence type="ECO:0000259" key="10">
    <source>
        <dbReference type="PROSITE" id="PS50905"/>
    </source>
</evidence>
<dbReference type="HOGENOM" id="CLU_104506_2_0_5"/>
<feature type="binding site" evidence="8">
    <location>
        <position position="51"/>
    </location>
    <ligand>
        <name>Fe cation</name>
        <dbReference type="ChEBI" id="CHEBI:24875"/>
        <label>2</label>
    </ligand>
</feature>
<dbReference type="Pfam" id="PF00210">
    <property type="entry name" value="Ferritin"/>
    <property type="match status" value="1"/>
</dbReference>
<dbReference type="AlphaFoldDB" id="A0A0A7PQN5"/>
<evidence type="ECO:0000256" key="4">
    <source>
        <dbReference type="ARBA" id="ARBA00022617"/>
    </source>
</evidence>
<name>A0A0A7PQN5_9SPHN</name>
<evidence type="ECO:0000313" key="11">
    <source>
        <dbReference type="EMBL" id="AJA10247.1"/>
    </source>
</evidence>
<feature type="binding site" evidence="8">
    <location>
        <position position="54"/>
    </location>
    <ligand>
        <name>Fe cation</name>
        <dbReference type="ChEBI" id="CHEBI:24875"/>
        <label>1</label>
    </ligand>
</feature>
<dbReference type="CDD" id="cd00907">
    <property type="entry name" value="Bacterioferritin"/>
    <property type="match status" value="1"/>
</dbReference>
<dbReference type="GO" id="GO:0008199">
    <property type="term" value="F:ferric iron binding"/>
    <property type="evidence" value="ECO:0007669"/>
    <property type="project" value="InterPro"/>
</dbReference>
<feature type="binding site" description="axial binding residue" evidence="8">
    <location>
        <position position="52"/>
    </location>
    <ligand>
        <name>heme b</name>
        <dbReference type="ChEBI" id="CHEBI:60344"/>
        <note>ligand shared between dimeric partners</note>
    </ligand>
    <ligandPart>
        <name>Fe</name>
        <dbReference type="ChEBI" id="CHEBI:18248"/>
    </ligandPart>
</feature>
<dbReference type="SUPFAM" id="SSF47240">
    <property type="entry name" value="Ferritin-like"/>
    <property type="match status" value="1"/>
</dbReference>
<comment type="function">
    <text evidence="7">Iron-storage protein, whose ferroxidase center binds Fe(2+), oxidizes it using dioxygen to Fe(3+), and participates in the subsequent Fe(3+) oxide mineral core formation within the central cavity of the BFR protein shell.</text>
</comment>
<protein>
    <recommendedName>
        <fullName evidence="7 9">Bacterioferritin</fullName>
        <ecNumber evidence="7">1.16.3.1</ecNumber>
    </recommendedName>
</protein>
<dbReference type="PROSITE" id="PS00549">
    <property type="entry name" value="BACTERIOFERRITIN"/>
    <property type="match status" value="1"/>
</dbReference>
<feature type="binding site" evidence="8">
    <location>
        <position position="18"/>
    </location>
    <ligand>
        <name>Fe cation</name>
        <dbReference type="ChEBI" id="CHEBI:24875"/>
        <label>1</label>
    </ligand>
</feature>
<dbReference type="Proteomes" id="UP000030907">
    <property type="component" value="Chromosome"/>
</dbReference>
<comment type="catalytic activity">
    <reaction evidence="7">
        <text>4 Fe(2+) + O2 + 4 H(+) = 4 Fe(3+) + 2 H2O</text>
        <dbReference type="Rhea" id="RHEA:11148"/>
        <dbReference type="ChEBI" id="CHEBI:15377"/>
        <dbReference type="ChEBI" id="CHEBI:15378"/>
        <dbReference type="ChEBI" id="CHEBI:15379"/>
        <dbReference type="ChEBI" id="CHEBI:29033"/>
        <dbReference type="ChEBI" id="CHEBI:29034"/>
        <dbReference type="EC" id="1.16.3.1"/>
    </reaction>
</comment>
<dbReference type="InterPro" id="IPR008331">
    <property type="entry name" value="Ferritin_DPS_dom"/>
</dbReference>
<feature type="domain" description="Ferritin-like diiron" evidence="10">
    <location>
        <begin position="1"/>
        <end position="145"/>
    </location>
</feature>
<dbReference type="GO" id="GO:0140315">
    <property type="term" value="F:iron ion sequestering activity"/>
    <property type="evidence" value="ECO:0007669"/>
    <property type="project" value="UniProtKB-ARBA"/>
</dbReference>
<dbReference type="InterPro" id="IPR009078">
    <property type="entry name" value="Ferritin-like_SF"/>
</dbReference>
<keyword evidence="12" id="KW-1185">Reference proteome</keyword>